<evidence type="ECO:0000256" key="2">
    <source>
        <dbReference type="ARBA" id="ARBA00005642"/>
    </source>
</evidence>
<dbReference type="InterPro" id="IPR020103">
    <property type="entry name" value="PsdUridine_synth_cat_dom_sf"/>
</dbReference>
<evidence type="ECO:0000256" key="5">
    <source>
        <dbReference type="HAMAP-Rule" id="MF_01080"/>
    </source>
</evidence>
<feature type="domain" description="tRNA pseudouridylate synthase B C-terminal" evidence="7">
    <location>
        <begin position="173"/>
        <end position="230"/>
    </location>
</feature>
<dbReference type="GO" id="GO:0160148">
    <property type="term" value="F:tRNA pseudouridine(55) synthase activity"/>
    <property type="evidence" value="ECO:0007669"/>
    <property type="project" value="UniProtKB-EC"/>
</dbReference>
<dbReference type="GO" id="GO:0031119">
    <property type="term" value="P:tRNA pseudouridine synthesis"/>
    <property type="evidence" value="ECO:0007669"/>
    <property type="project" value="UniProtKB-UniRule"/>
</dbReference>
<dbReference type="EMBL" id="UATM01000032">
    <property type="protein sequence ID" value="SPY48571.1"/>
    <property type="molecule type" value="Genomic_DNA"/>
</dbReference>
<dbReference type="InterPro" id="IPR032819">
    <property type="entry name" value="TruB_C"/>
</dbReference>
<sequence>MIDGLLVFDKDKGITSHDLVYKVRRKLGIKKVGHTGTLDPMATGVLVISIGKATKTSEYILSSDKEYEAKIKLGILTDSYDIAGNILKEEKVIFNEEDIKKALQNFTGKLSQKPPIYSALKVGGKKLYEYAREGKEVEIKERNIEIYKNELLDFNGSDEFLIRVKVSKGTYIRSLANDIGNFLGTYGTLTELRRIRTGNFKIEDSINSSDFENMSIDEIKEKILPMDLALTNLKKIDLDKRFLNKFLNGQFYRLNHKPEVDNYRVYCENLFLGIGEIRFIDEKPYLKMKKRLIGDL</sequence>
<dbReference type="RefSeq" id="WP_070701201.1">
    <property type="nucleotide sequence ID" value="NZ_CP066287.1"/>
</dbReference>
<keyword evidence="3 5" id="KW-0819">tRNA processing</keyword>
<name>A0A2X1YM23_9FIRM</name>
<organism evidence="8 9">
    <name type="scientific">Peptoniphilus harei</name>
    <dbReference type="NCBI Taxonomy" id="54005"/>
    <lineage>
        <taxon>Bacteria</taxon>
        <taxon>Bacillati</taxon>
        <taxon>Bacillota</taxon>
        <taxon>Tissierellia</taxon>
        <taxon>Tissierellales</taxon>
        <taxon>Peptoniphilaceae</taxon>
        <taxon>Peptoniphilus</taxon>
    </lineage>
</organism>
<comment type="similarity">
    <text evidence="2 5">Belongs to the pseudouridine synthase TruB family. Type 1 subfamily.</text>
</comment>
<dbReference type="PANTHER" id="PTHR13767:SF2">
    <property type="entry name" value="PSEUDOURIDYLATE SYNTHASE TRUB1"/>
    <property type="match status" value="1"/>
</dbReference>
<evidence type="ECO:0000259" key="7">
    <source>
        <dbReference type="Pfam" id="PF16198"/>
    </source>
</evidence>
<accession>A0A2X1YM23</accession>
<dbReference type="GO" id="GO:0003723">
    <property type="term" value="F:RNA binding"/>
    <property type="evidence" value="ECO:0007669"/>
    <property type="project" value="InterPro"/>
</dbReference>
<evidence type="ECO:0000313" key="9">
    <source>
        <dbReference type="Proteomes" id="UP000250070"/>
    </source>
</evidence>
<feature type="domain" description="Pseudouridine synthase II N-terminal" evidence="6">
    <location>
        <begin position="24"/>
        <end position="172"/>
    </location>
</feature>
<dbReference type="HAMAP" id="MF_01080">
    <property type="entry name" value="TruB_bact"/>
    <property type="match status" value="1"/>
</dbReference>
<dbReference type="Proteomes" id="UP000250070">
    <property type="component" value="Unassembled WGS sequence"/>
</dbReference>
<evidence type="ECO:0000256" key="1">
    <source>
        <dbReference type="ARBA" id="ARBA00000385"/>
    </source>
</evidence>
<dbReference type="SUPFAM" id="SSF55120">
    <property type="entry name" value="Pseudouridine synthase"/>
    <property type="match status" value="1"/>
</dbReference>
<dbReference type="InterPro" id="IPR014780">
    <property type="entry name" value="tRNA_psdUridine_synth_TruB"/>
</dbReference>
<protein>
    <recommendedName>
        <fullName evidence="5">tRNA pseudouridine synthase B</fullName>
        <ecNumber evidence="5">5.4.99.25</ecNumber>
    </recommendedName>
    <alternativeName>
        <fullName evidence="5">tRNA pseudouridine(55) synthase</fullName>
        <shortName evidence="5">Psi55 synthase</shortName>
    </alternativeName>
    <alternativeName>
        <fullName evidence="5">tRNA pseudouridylate synthase</fullName>
    </alternativeName>
    <alternativeName>
        <fullName evidence="5">tRNA-uridine isomerase</fullName>
    </alternativeName>
</protein>
<comment type="catalytic activity">
    <reaction evidence="1 5">
        <text>uridine(55) in tRNA = pseudouridine(55) in tRNA</text>
        <dbReference type="Rhea" id="RHEA:42532"/>
        <dbReference type="Rhea" id="RHEA-COMP:10101"/>
        <dbReference type="Rhea" id="RHEA-COMP:10102"/>
        <dbReference type="ChEBI" id="CHEBI:65314"/>
        <dbReference type="ChEBI" id="CHEBI:65315"/>
        <dbReference type="EC" id="5.4.99.25"/>
    </reaction>
</comment>
<dbReference type="PANTHER" id="PTHR13767">
    <property type="entry name" value="TRNA-PSEUDOURIDINE SYNTHASE"/>
    <property type="match status" value="1"/>
</dbReference>
<dbReference type="GeneID" id="83863127"/>
<proteinExistence type="inferred from homology"/>
<evidence type="ECO:0000313" key="8">
    <source>
        <dbReference type="EMBL" id="SPY48571.1"/>
    </source>
</evidence>
<evidence type="ECO:0000259" key="6">
    <source>
        <dbReference type="Pfam" id="PF01509"/>
    </source>
</evidence>
<dbReference type="AlphaFoldDB" id="A0A2X1YM23"/>
<gene>
    <name evidence="5 8" type="primary">truB</name>
    <name evidence="8" type="ORF">NCTC13076_01657</name>
</gene>
<dbReference type="CDD" id="cd02573">
    <property type="entry name" value="PseudoU_synth_EcTruB"/>
    <property type="match status" value="1"/>
</dbReference>
<keyword evidence="4 5" id="KW-0413">Isomerase</keyword>
<dbReference type="STRING" id="54005.HMPREF3229_01150"/>
<reference evidence="8 9" key="1">
    <citation type="submission" date="2018-06" db="EMBL/GenBank/DDBJ databases">
        <authorList>
            <consortium name="Pathogen Informatics"/>
            <person name="Doyle S."/>
        </authorList>
    </citation>
    <scope>NUCLEOTIDE SEQUENCE [LARGE SCALE GENOMIC DNA]</scope>
    <source>
        <strain evidence="8 9">NCTC13076</strain>
    </source>
</reference>
<dbReference type="GO" id="GO:1990481">
    <property type="term" value="P:mRNA pseudouridine synthesis"/>
    <property type="evidence" value="ECO:0007669"/>
    <property type="project" value="TreeGrafter"/>
</dbReference>
<comment type="function">
    <text evidence="5">Responsible for synthesis of pseudouridine from uracil-55 in the psi GC loop of transfer RNAs.</text>
</comment>
<evidence type="ECO:0000256" key="3">
    <source>
        <dbReference type="ARBA" id="ARBA00022694"/>
    </source>
</evidence>
<dbReference type="Pfam" id="PF16198">
    <property type="entry name" value="TruB_C_2"/>
    <property type="match status" value="1"/>
</dbReference>
<dbReference type="Pfam" id="PF01509">
    <property type="entry name" value="TruB_N"/>
    <property type="match status" value="1"/>
</dbReference>
<dbReference type="NCBIfam" id="TIGR00431">
    <property type="entry name" value="TruB"/>
    <property type="match status" value="1"/>
</dbReference>
<dbReference type="EC" id="5.4.99.25" evidence="5"/>
<dbReference type="Gene3D" id="3.30.2350.10">
    <property type="entry name" value="Pseudouridine synthase"/>
    <property type="match status" value="1"/>
</dbReference>
<dbReference type="InterPro" id="IPR002501">
    <property type="entry name" value="PsdUridine_synth_N"/>
</dbReference>
<feature type="active site" description="Nucleophile" evidence="5">
    <location>
        <position position="39"/>
    </location>
</feature>
<evidence type="ECO:0000256" key="4">
    <source>
        <dbReference type="ARBA" id="ARBA00023235"/>
    </source>
</evidence>